<dbReference type="EMBL" id="JASNVP010000003">
    <property type="protein sequence ID" value="MDK4325671.1"/>
    <property type="molecule type" value="Genomic_DNA"/>
</dbReference>
<name>A0AAP4BUC0_9CORY</name>
<keyword evidence="2" id="KW-1133">Transmembrane helix</keyword>
<protein>
    <recommendedName>
        <fullName evidence="7">Membrane protein YkvI</fullName>
    </recommendedName>
</protein>
<keyword evidence="2" id="KW-0472">Membrane</keyword>
<dbReference type="EMBL" id="JASNVK010000005">
    <property type="protein sequence ID" value="MDK4300406.1"/>
    <property type="molecule type" value="Genomic_DNA"/>
</dbReference>
<feature type="transmembrane region" description="Helical" evidence="2">
    <location>
        <begin position="219"/>
        <end position="243"/>
    </location>
</feature>
<dbReference type="RefSeq" id="WP_018120045.1">
    <property type="nucleotide sequence ID" value="NZ_CABIYR010000003.1"/>
</dbReference>
<dbReference type="PANTHER" id="PTHR37814">
    <property type="entry name" value="CONSERVED MEMBRANE PROTEIN"/>
    <property type="match status" value="1"/>
</dbReference>
<feature type="transmembrane region" description="Helical" evidence="2">
    <location>
        <begin position="114"/>
        <end position="135"/>
    </location>
</feature>
<accession>A0AAP4BUC0</accession>
<gene>
    <name evidence="3" type="ORF">QPX45_03930</name>
    <name evidence="4" type="ORF">QPX54_03955</name>
</gene>
<feature type="region of interest" description="Disordered" evidence="1">
    <location>
        <begin position="430"/>
        <end position="472"/>
    </location>
</feature>
<feature type="transmembrane region" description="Helical" evidence="2">
    <location>
        <begin position="299"/>
        <end position="318"/>
    </location>
</feature>
<feature type="transmembrane region" description="Helical" evidence="2">
    <location>
        <begin position="142"/>
        <end position="162"/>
    </location>
</feature>
<comment type="caution">
    <text evidence="4">The sequence shown here is derived from an EMBL/GenBank/DDBJ whole genome shotgun (WGS) entry which is preliminary data.</text>
</comment>
<feature type="transmembrane region" description="Helical" evidence="2">
    <location>
        <begin position="79"/>
        <end position="102"/>
    </location>
</feature>
<evidence type="ECO:0000313" key="6">
    <source>
        <dbReference type="Proteomes" id="UP001243856"/>
    </source>
</evidence>
<evidence type="ECO:0000256" key="2">
    <source>
        <dbReference type="SAM" id="Phobius"/>
    </source>
</evidence>
<dbReference type="GeneID" id="64189272"/>
<evidence type="ECO:0000313" key="4">
    <source>
        <dbReference type="EMBL" id="MDK4325671.1"/>
    </source>
</evidence>
<sequence>MSYKRITGIALSFVGLVVGAGFATGREVVQYFSSYGMWGLAGAAIAGIVMALAGTVFLQLGSYFHAREHRLVFKRTTHPIVSILLDISVVITLFSIGFVMLAGAGSNLEQQFGWQPWVGSTVMLGLVLVAGMLDVNKVSRIIGLLTPLIIIAILAVAVYTFVNWPDDVNLVAQRSAEIESPISNWLLSALNYNGLALILAVSMTLVIGGDYLDPREAGWGGLFGGIAYAIMLVLATMAMLFNAELIDGTSIPMLTLVADINENLGLVMALVIFAMVFNTAIGMFYALGKRLSAGRESQYRVIFIVGTLLGFAVSFVGFDTLMEYVYPVLGYMGMVMVVILVGAWVKSFARIRDEATKRARLRQLMYLSLHPDKELEKKHNEEMQQLVAESNLGDKELYNYVSDEVATQLDEDEDVEFSIGEDYKLLADENQLEAKEEKKADTYADSRAQDSVRPADESPSEKDEKQNKADNS</sequence>
<reference evidence="4 6" key="1">
    <citation type="submission" date="2023-05" db="EMBL/GenBank/DDBJ databases">
        <title>Metabolic capabilities are highly conserved among human nasal-associated Corynebacterium species in pangenomic analyses.</title>
        <authorList>
            <person name="Tran T.H."/>
            <person name="Roberts A.Q."/>
            <person name="Escapa I.F."/>
            <person name="Gao W."/>
            <person name="Conlan S."/>
            <person name="Kong H."/>
            <person name="Segre J.A."/>
            <person name="Kelly M.S."/>
            <person name="Lemon K.P."/>
        </authorList>
    </citation>
    <scope>NUCLEOTIDE SEQUENCE</scope>
    <source>
        <strain evidence="4">KPL2654</strain>
        <strain evidence="3 6">KPL2811</strain>
    </source>
</reference>
<evidence type="ECO:0000256" key="1">
    <source>
        <dbReference type="SAM" id="MobiDB-lite"/>
    </source>
</evidence>
<feature type="transmembrane region" description="Helical" evidence="2">
    <location>
        <begin position="182"/>
        <end position="207"/>
    </location>
</feature>
<keyword evidence="2" id="KW-0812">Transmembrane</keyword>
<feature type="transmembrane region" description="Helical" evidence="2">
    <location>
        <begin position="35"/>
        <end position="58"/>
    </location>
</feature>
<dbReference type="AlphaFoldDB" id="A0AAP4BUC0"/>
<dbReference type="InterPro" id="IPR038728">
    <property type="entry name" value="YkvI-like"/>
</dbReference>
<dbReference type="Proteomes" id="UP001243856">
    <property type="component" value="Unassembled WGS sequence"/>
</dbReference>
<organism evidence="4 5">
    <name type="scientific">Corynebacterium propinquum</name>
    <dbReference type="NCBI Taxonomy" id="43769"/>
    <lineage>
        <taxon>Bacteria</taxon>
        <taxon>Bacillati</taxon>
        <taxon>Actinomycetota</taxon>
        <taxon>Actinomycetes</taxon>
        <taxon>Mycobacteriales</taxon>
        <taxon>Corynebacteriaceae</taxon>
        <taxon>Corynebacterium</taxon>
    </lineage>
</organism>
<feature type="transmembrane region" description="Helical" evidence="2">
    <location>
        <begin position="263"/>
        <end position="287"/>
    </location>
</feature>
<evidence type="ECO:0000313" key="3">
    <source>
        <dbReference type="EMBL" id="MDK4300406.1"/>
    </source>
</evidence>
<dbReference type="PANTHER" id="PTHR37814:SF1">
    <property type="entry name" value="MEMBRANE PROTEIN"/>
    <property type="match status" value="1"/>
</dbReference>
<evidence type="ECO:0000313" key="5">
    <source>
        <dbReference type="Proteomes" id="UP001226160"/>
    </source>
</evidence>
<dbReference type="Proteomes" id="UP001226160">
    <property type="component" value="Unassembled WGS sequence"/>
</dbReference>
<keyword evidence="6" id="KW-1185">Reference proteome</keyword>
<evidence type="ECO:0008006" key="7">
    <source>
        <dbReference type="Google" id="ProtNLM"/>
    </source>
</evidence>
<feature type="transmembrane region" description="Helical" evidence="2">
    <location>
        <begin position="324"/>
        <end position="345"/>
    </location>
</feature>
<proteinExistence type="predicted"/>